<dbReference type="AlphaFoldDB" id="A0A0N5ASN8"/>
<proteinExistence type="predicted"/>
<name>A0A0N5ASN8_9BILA</name>
<evidence type="ECO:0000313" key="3">
    <source>
        <dbReference type="WBParaSite" id="SMUV_0000781501-mRNA-1"/>
    </source>
</evidence>
<feature type="transmembrane region" description="Helical" evidence="1">
    <location>
        <begin position="310"/>
        <end position="329"/>
    </location>
</feature>
<dbReference type="STRING" id="451379.A0A0N5ASN8"/>
<sequence>LQKNLLYVVTVTLISCAVWWICGVPGFHQPYIDLIRKNGLVSCSWIGLGILSSVGLGFGLHTFLLYLGPFIAQVTVAAYVCQSLDFPEPPYPNQVICPDFHGNGTDIVKQASVTIWGIMSKARNFLLKVRWEALCWGAGTALGELPPYFMAKAARISGEEPDDEEYREYMAYVKAIEKGTKPSLMKRMKLRVEAFMTGLIDKVGFFGILICASIPNPLFDLAGITCGYLLIPFWTFFGATLIGKAIIKMHLQMFAVVLAFSDQHLKVFLHYMGDIPFLGAPLQMSLRNFFENQKMKLRSRQISQSSDTLQQVFSILIGVMFAYFVLSIINSLAQRWHKRLCTAERKKLL</sequence>
<evidence type="ECO:0000256" key="1">
    <source>
        <dbReference type="SAM" id="Phobius"/>
    </source>
</evidence>
<organism evidence="2 3">
    <name type="scientific">Syphacia muris</name>
    <dbReference type="NCBI Taxonomy" id="451379"/>
    <lineage>
        <taxon>Eukaryota</taxon>
        <taxon>Metazoa</taxon>
        <taxon>Ecdysozoa</taxon>
        <taxon>Nematoda</taxon>
        <taxon>Chromadorea</taxon>
        <taxon>Rhabditida</taxon>
        <taxon>Spirurina</taxon>
        <taxon>Oxyuridomorpha</taxon>
        <taxon>Oxyuroidea</taxon>
        <taxon>Oxyuridae</taxon>
        <taxon>Syphacia</taxon>
    </lineage>
</organism>
<dbReference type="WBParaSite" id="SMUV_0000781501-mRNA-1">
    <property type="protein sequence ID" value="SMUV_0000781501-mRNA-1"/>
    <property type="gene ID" value="SMUV_0000781501"/>
</dbReference>
<feature type="transmembrane region" description="Helical" evidence="1">
    <location>
        <begin position="194"/>
        <end position="215"/>
    </location>
</feature>
<keyword evidence="2" id="KW-1185">Reference proteome</keyword>
<accession>A0A0N5ASN8</accession>
<keyword evidence="1" id="KW-0812">Transmembrane</keyword>
<feature type="transmembrane region" description="Helical" evidence="1">
    <location>
        <begin position="39"/>
        <end position="57"/>
    </location>
</feature>
<reference evidence="3" key="1">
    <citation type="submission" date="2017-02" db="UniProtKB">
        <authorList>
            <consortium name="WormBaseParasite"/>
        </authorList>
    </citation>
    <scope>IDENTIFICATION</scope>
</reference>
<dbReference type="Proteomes" id="UP000046393">
    <property type="component" value="Unplaced"/>
</dbReference>
<protein>
    <submittedName>
        <fullName evidence="3">Conserved plasma membrane protein</fullName>
    </submittedName>
</protein>
<feature type="transmembrane region" description="Helical" evidence="1">
    <location>
        <begin position="221"/>
        <end position="247"/>
    </location>
</feature>
<feature type="transmembrane region" description="Helical" evidence="1">
    <location>
        <begin position="6"/>
        <end position="27"/>
    </location>
</feature>
<keyword evidence="1" id="KW-0472">Membrane</keyword>
<evidence type="ECO:0000313" key="2">
    <source>
        <dbReference type="Proteomes" id="UP000046393"/>
    </source>
</evidence>
<feature type="transmembrane region" description="Helical" evidence="1">
    <location>
        <begin position="268"/>
        <end position="290"/>
    </location>
</feature>
<keyword evidence="1" id="KW-1133">Transmembrane helix</keyword>